<reference evidence="3 4" key="1">
    <citation type="submission" date="2024-09" db="EMBL/GenBank/DDBJ databases">
        <title>Chromosome-scale assembly of Riccia sorocarpa.</title>
        <authorList>
            <person name="Paukszto L."/>
        </authorList>
    </citation>
    <scope>NUCLEOTIDE SEQUENCE [LARGE SCALE GENOMIC DNA]</scope>
    <source>
        <strain evidence="3">LP-2024</strain>
        <tissue evidence="3">Aerial parts of the thallus</tissue>
    </source>
</reference>
<feature type="compositionally biased region" description="Low complexity" evidence="1">
    <location>
        <begin position="34"/>
        <end position="43"/>
    </location>
</feature>
<evidence type="ECO:0008006" key="5">
    <source>
        <dbReference type="Google" id="ProtNLM"/>
    </source>
</evidence>
<keyword evidence="4" id="KW-1185">Reference proteome</keyword>
<evidence type="ECO:0000256" key="2">
    <source>
        <dbReference type="SAM" id="Phobius"/>
    </source>
</evidence>
<organism evidence="3 4">
    <name type="scientific">Riccia sorocarpa</name>
    <dbReference type="NCBI Taxonomy" id="122646"/>
    <lineage>
        <taxon>Eukaryota</taxon>
        <taxon>Viridiplantae</taxon>
        <taxon>Streptophyta</taxon>
        <taxon>Embryophyta</taxon>
        <taxon>Marchantiophyta</taxon>
        <taxon>Marchantiopsida</taxon>
        <taxon>Marchantiidae</taxon>
        <taxon>Marchantiales</taxon>
        <taxon>Ricciaceae</taxon>
        <taxon>Riccia</taxon>
    </lineage>
</organism>
<comment type="caution">
    <text evidence="3">The sequence shown here is derived from an EMBL/GenBank/DDBJ whole genome shotgun (WGS) entry which is preliminary data.</text>
</comment>
<feature type="region of interest" description="Disordered" evidence="1">
    <location>
        <begin position="1"/>
        <end position="132"/>
    </location>
</feature>
<evidence type="ECO:0000313" key="3">
    <source>
        <dbReference type="EMBL" id="KAL3678981.1"/>
    </source>
</evidence>
<name>A0ABD3GJX6_9MARC</name>
<feature type="transmembrane region" description="Helical" evidence="2">
    <location>
        <begin position="178"/>
        <end position="197"/>
    </location>
</feature>
<accession>A0ABD3GJX6</accession>
<dbReference type="AlphaFoldDB" id="A0ABD3GJX6"/>
<feature type="transmembrane region" description="Helical" evidence="2">
    <location>
        <begin position="144"/>
        <end position="166"/>
    </location>
</feature>
<dbReference type="PANTHER" id="PTHR46631:SF4">
    <property type="entry name" value="OS06G0359400 PROTEIN"/>
    <property type="match status" value="1"/>
</dbReference>
<dbReference type="PANTHER" id="PTHR46631">
    <property type="entry name" value="60S RIBOSOMAL PROTEIN L18A-LIKE"/>
    <property type="match status" value="1"/>
</dbReference>
<feature type="compositionally biased region" description="Pro residues" evidence="1">
    <location>
        <begin position="71"/>
        <end position="84"/>
    </location>
</feature>
<dbReference type="InterPro" id="IPR044804">
    <property type="entry name" value="Ribosomal_eL20z-like"/>
</dbReference>
<dbReference type="EMBL" id="JBJQOH010000007">
    <property type="protein sequence ID" value="KAL3678981.1"/>
    <property type="molecule type" value="Genomic_DNA"/>
</dbReference>
<sequence length="265" mass="29086">MTADPNQAVPNTPWPQPGHFPGVNHNPPYHGTFQGQQGQQGQQAYEQRVPFQQSHYGPHPGSQYGSGPGAPTQPVPSQVPPTQPSPYAAMPGSYSGRGQVVPPQPRPQPGSSTQVVNVNMAPPPPGPRRPQIVQEPPLPFGIGFGWFLFILGWFFLIPWYIGLFMFCGVHDAREKPGLLACTIGASLFLKLVFNLYLSFFPQDSEDQVTYGVTGFCYNLGEAVGCCWEESEEPPLLIMQLGLSISSKVSNNTVTLRRFCRKLSYN</sequence>
<dbReference type="Proteomes" id="UP001633002">
    <property type="component" value="Unassembled WGS sequence"/>
</dbReference>
<evidence type="ECO:0000256" key="1">
    <source>
        <dbReference type="SAM" id="MobiDB-lite"/>
    </source>
</evidence>
<gene>
    <name evidence="3" type="ORF">R1sor_021937</name>
</gene>
<feature type="compositionally biased region" description="Polar residues" evidence="1">
    <location>
        <begin position="1"/>
        <end position="10"/>
    </location>
</feature>
<keyword evidence="2" id="KW-1133">Transmembrane helix</keyword>
<keyword evidence="2" id="KW-0812">Transmembrane</keyword>
<evidence type="ECO:0000313" key="4">
    <source>
        <dbReference type="Proteomes" id="UP001633002"/>
    </source>
</evidence>
<keyword evidence="2" id="KW-0472">Membrane</keyword>
<protein>
    <recommendedName>
        <fullName evidence="5">60S ribosomal protein L18a-like protein</fullName>
    </recommendedName>
</protein>
<proteinExistence type="predicted"/>